<sequence length="162" mass="18189">MLTATSPSAWRPLSRGRSSVASPLMRSMLVLKNSPESLQRFREARADAYFLDLEDGVPKDKKESALKLYAEALKSRMFRGQTVYVRFSDITDDVTRREADALCHLDLTGFIAPKVASSDDIRKIDKVLSEVEKTKNLLPGHCKIIAIVETLEALWHTPDIAK</sequence>
<gene>
    <name evidence="6" type="primary">LOC109467572</name>
</gene>
<dbReference type="Proteomes" id="UP000515135">
    <property type="component" value="Unplaced"/>
</dbReference>
<proteinExistence type="predicted"/>
<accession>A0A6P4YV78</accession>
<dbReference type="Gene3D" id="3.20.20.60">
    <property type="entry name" value="Phosphoenolpyruvate-binding domains"/>
    <property type="match status" value="1"/>
</dbReference>
<dbReference type="GO" id="GO:0006107">
    <property type="term" value="P:oxaloacetate metabolic process"/>
    <property type="evidence" value="ECO:0007669"/>
    <property type="project" value="TreeGrafter"/>
</dbReference>
<dbReference type="SUPFAM" id="SSF51621">
    <property type="entry name" value="Phosphoenolpyruvate/pyruvate domain"/>
    <property type="match status" value="1"/>
</dbReference>
<organism evidence="5 6">
    <name type="scientific">Branchiostoma belcheri</name>
    <name type="common">Amphioxus</name>
    <dbReference type="NCBI Taxonomy" id="7741"/>
    <lineage>
        <taxon>Eukaryota</taxon>
        <taxon>Metazoa</taxon>
        <taxon>Chordata</taxon>
        <taxon>Cephalochordata</taxon>
        <taxon>Leptocardii</taxon>
        <taxon>Amphioxiformes</taxon>
        <taxon>Branchiostomatidae</taxon>
        <taxon>Branchiostoma</taxon>
    </lineage>
</organism>
<dbReference type="KEGG" id="bbel:109467572"/>
<dbReference type="PANTHER" id="PTHR32308:SF1">
    <property type="entry name" value="HPCH_HPAI ALDOLASE_CITRATE LYASE DOMAIN-CONTAINING PROTEIN"/>
    <property type="match status" value="1"/>
</dbReference>
<dbReference type="PANTHER" id="PTHR32308">
    <property type="entry name" value="LYASE BETA SUBUNIT, PUTATIVE (AFU_ORTHOLOGUE AFUA_4G13030)-RELATED"/>
    <property type="match status" value="1"/>
</dbReference>
<keyword evidence="3" id="KW-0460">Magnesium</keyword>
<evidence type="ECO:0000259" key="4">
    <source>
        <dbReference type="Pfam" id="PF03328"/>
    </source>
</evidence>
<dbReference type="InterPro" id="IPR015813">
    <property type="entry name" value="Pyrv/PenolPyrv_kinase-like_dom"/>
</dbReference>
<evidence type="ECO:0000313" key="5">
    <source>
        <dbReference type="Proteomes" id="UP000515135"/>
    </source>
</evidence>
<evidence type="ECO:0000313" key="6">
    <source>
        <dbReference type="RefSeq" id="XP_019621151.1"/>
    </source>
</evidence>
<evidence type="ECO:0000256" key="3">
    <source>
        <dbReference type="ARBA" id="ARBA00022842"/>
    </source>
</evidence>
<dbReference type="InterPro" id="IPR005000">
    <property type="entry name" value="Aldolase/citrate-lyase_domain"/>
</dbReference>
<protein>
    <submittedName>
        <fullName evidence="6">Uncharacterized protein LOC109467572</fullName>
    </submittedName>
</protein>
<reference evidence="6" key="1">
    <citation type="submission" date="2025-08" db="UniProtKB">
        <authorList>
            <consortium name="RefSeq"/>
        </authorList>
    </citation>
    <scope>IDENTIFICATION</scope>
    <source>
        <tissue evidence="6">Gonad</tissue>
    </source>
</reference>
<dbReference type="AlphaFoldDB" id="A0A6P4YV78"/>
<evidence type="ECO:0000256" key="1">
    <source>
        <dbReference type="ARBA" id="ARBA00001946"/>
    </source>
</evidence>
<dbReference type="GeneID" id="109467572"/>
<evidence type="ECO:0000256" key="2">
    <source>
        <dbReference type="ARBA" id="ARBA00022723"/>
    </source>
</evidence>
<feature type="non-terminal residue" evidence="6">
    <location>
        <position position="162"/>
    </location>
</feature>
<feature type="domain" description="HpcH/HpaI aldolase/citrate lyase" evidence="4">
    <location>
        <begin position="30"/>
        <end position="161"/>
    </location>
</feature>
<dbReference type="Pfam" id="PF03328">
    <property type="entry name" value="HpcH_HpaI"/>
    <property type="match status" value="1"/>
</dbReference>
<dbReference type="GO" id="GO:0003824">
    <property type="term" value="F:catalytic activity"/>
    <property type="evidence" value="ECO:0007669"/>
    <property type="project" value="InterPro"/>
</dbReference>
<dbReference type="InterPro" id="IPR040442">
    <property type="entry name" value="Pyrv_kinase-like_dom_sf"/>
</dbReference>
<keyword evidence="2" id="KW-0479">Metal-binding</keyword>
<dbReference type="RefSeq" id="XP_019621151.1">
    <property type="nucleotide sequence ID" value="XM_019765592.1"/>
</dbReference>
<comment type="cofactor">
    <cofactor evidence="1">
        <name>Mg(2+)</name>
        <dbReference type="ChEBI" id="CHEBI:18420"/>
    </cofactor>
</comment>
<dbReference type="OrthoDB" id="9999587at2759"/>
<name>A0A6P4YV78_BRABE</name>
<keyword evidence="5" id="KW-1185">Reference proteome</keyword>
<dbReference type="GO" id="GO:0000287">
    <property type="term" value="F:magnesium ion binding"/>
    <property type="evidence" value="ECO:0007669"/>
    <property type="project" value="TreeGrafter"/>
</dbReference>